<evidence type="ECO:0000313" key="2">
    <source>
        <dbReference type="EMBL" id="GBR75731.1"/>
    </source>
</evidence>
<dbReference type="SUPFAM" id="SSF54001">
    <property type="entry name" value="Cysteine proteinases"/>
    <property type="match status" value="1"/>
</dbReference>
<proteinExistence type="predicted"/>
<reference evidence="2 3" key="1">
    <citation type="journal article" date="2019" name="ISME J.">
        <title>Genome analyses of uncultured TG2/ZB3 bacteria in 'Margulisbacteria' specifically attached to ectosymbiotic spirochetes of protists in the termite gut.</title>
        <authorList>
            <person name="Utami Y.D."/>
            <person name="Kuwahara H."/>
            <person name="Igai K."/>
            <person name="Murakami T."/>
            <person name="Sugaya K."/>
            <person name="Morikawa T."/>
            <person name="Nagura Y."/>
            <person name="Yuki M."/>
            <person name="Deevong P."/>
            <person name="Inoue T."/>
            <person name="Kihara K."/>
            <person name="Lo N."/>
            <person name="Yamada A."/>
            <person name="Ohkuma M."/>
            <person name="Hongoh Y."/>
        </authorList>
    </citation>
    <scope>NUCLEOTIDE SEQUENCE [LARGE SCALE GENOMIC DNA]</scope>
    <source>
        <strain evidence="2">NkOx7-02</strain>
    </source>
</reference>
<keyword evidence="3" id="KW-1185">Reference proteome</keyword>
<name>A0A388TFB2_9BACT</name>
<dbReference type="Proteomes" id="UP000275925">
    <property type="component" value="Unassembled WGS sequence"/>
</dbReference>
<comment type="caution">
    <text evidence="2">The sequence shown here is derived from an EMBL/GenBank/DDBJ whole genome shotgun (WGS) entry which is preliminary data.</text>
</comment>
<dbReference type="Pfam" id="PF01841">
    <property type="entry name" value="Transglut_core"/>
    <property type="match status" value="1"/>
</dbReference>
<dbReference type="EMBL" id="BGZO01000006">
    <property type="protein sequence ID" value="GBR75731.1"/>
    <property type="molecule type" value="Genomic_DNA"/>
</dbReference>
<feature type="domain" description="Transglutaminase-like" evidence="1">
    <location>
        <begin position="64"/>
        <end position="159"/>
    </location>
</feature>
<dbReference type="InterPro" id="IPR038765">
    <property type="entry name" value="Papain-like_cys_pep_sf"/>
</dbReference>
<dbReference type="Gene3D" id="3.10.620.30">
    <property type="match status" value="1"/>
</dbReference>
<gene>
    <name evidence="2" type="ORF">NO2_0379</name>
</gene>
<organism evidence="2 3">
    <name type="scientific">Candidatus Termititenax persephonae</name>
    <dbReference type="NCBI Taxonomy" id="2218525"/>
    <lineage>
        <taxon>Bacteria</taxon>
        <taxon>Bacillati</taxon>
        <taxon>Candidatus Margulisiibacteriota</taxon>
        <taxon>Candidatus Termititenacia</taxon>
        <taxon>Candidatus Termititenacales</taxon>
        <taxon>Candidatus Termititenacaceae</taxon>
        <taxon>Candidatus Termititenax</taxon>
    </lineage>
</organism>
<sequence length="381" mass="42863">MSGDRDSYYLVSYNSEQTIVDAAFGYSDLSGAYNSVDTYIDPFDPEITKLLGQIPGLDDPRLSAEDKLVKVYNYIINNFSYVPDEKDDWNFVSETIYRRGGDCEDLAILLSSAMIAVLLAEGVDYQTANGRIAAVAGRHAVYGDHVYVEYKADDGQVYVLDAAFAEQGNIERLSDLKKNSEVNFTVYFRFNDNKVFLDAAASNSAEAKASSQIDPEQECLQPLLERFERETDLRDATRDELTLKLFNFLRTEFEIVDLQEFFPSLELLTQTKVGNSQGLSLLLVNAALAMAHTLGLELPNIRLCEAERDGEKQYIVIYEDELGIDRVLDFTDKIVDPQMQLDLVNTLKDLFSINAYMPAQDLAGLVKYGREYGLGDDLYGR</sequence>
<dbReference type="AlphaFoldDB" id="A0A388TFB2"/>
<evidence type="ECO:0000259" key="1">
    <source>
        <dbReference type="Pfam" id="PF01841"/>
    </source>
</evidence>
<dbReference type="InterPro" id="IPR002931">
    <property type="entry name" value="Transglutaminase-like"/>
</dbReference>
<feature type="non-terminal residue" evidence="2">
    <location>
        <position position="381"/>
    </location>
</feature>
<accession>A0A388TFB2</accession>
<protein>
    <recommendedName>
        <fullName evidence="1">Transglutaminase-like domain-containing protein</fullName>
    </recommendedName>
</protein>
<evidence type="ECO:0000313" key="3">
    <source>
        <dbReference type="Proteomes" id="UP000275925"/>
    </source>
</evidence>